<evidence type="ECO:0000313" key="2">
    <source>
        <dbReference type="Proteomes" id="UP000022272"/>
    </source>
</evidence>
<dbReference type="AlphaFoldDB" id="A0A016A5Z3"/>
<proteinExistence type="predicted"/>
<reference evidence="1 2" key="1">
    <citation type="submission" date="2014-02" db="EMBL/GenBank/DDBJ databases">
        <authorList>
            <person name="Sears C."/>
            <person name="Carroll K."/>
            <person name="Sack B.R."/>
            <person name="Qadri F."/>
            <person name="Myers L.L."/>
            <person name="Chung G.-T."/>
            <person name="Escheverria P."/>
            <person name="Fraser C.M."/>
            <person name="Sadzewicz L."/>
            <person name="Shefchek K.A."/>
            <person name="Tallon L."/>
            <person name="Das S.P."/>
            <person name="Daugherty S."/>
            <person name="Mongodin E.F."/>
        </authorList>
    </citation>
    <scope>NUCLEOTIDE SEQUENCE [LARGE SCALE GENOMIC DNA]</scope>
    <source>
        <strain evidence="1 2">2-F-2 #4</strain>
    </source>
</reference>
<name>A0A016A5Z3_BACFG</name>
<gene>
    <name evidence="1" type="ORF">M076_4401</name>
</gene>
<dbReference type="PATRIC" id="fig|1339280.3.peg.4213"/>
<evidence type="ECO:0000313" key="1">
    <source>
        <dbReference type="EMBL" id="EXZ42529.1"/>
    </source>
</evidence>
<protein>
    <submittedName>
        <fullName evidence="1">Uncharacterized protein</fullName>
    </submittedName>
</protein>
<comment type="caution">
    <text evidence="1">The sequence shown here is derived from an EMBL/GenBank/DDBJ whole genome shotgun (WGS) entry which is preliminary data.</text>
</comment>
<dbReference type="Proteomes" id="UP000022272">
    <property type="component" value="Unassembled WGS sequence"/>
</dbReference>
<sequence>MDLTRGVSIVIPLRVDNPERAENLRFILSLLLQQTEVSVDILEADTEQRFIGLRRVRGYAIGL</sequence>
<dbReference type="EMBL" id="JGDM01000099">
    <property type="protein sequence ID" value="EXZ42529.1"/>
    <property type="molecule type" value="Genomic_DNA"/>
</dbReference>
<organism evidence="1 2">
    <name type="scientific">Bacteroides fragilis str. 2-F-2 #4</name>
    <dbReference type="NCBI Taxonomy" id="1339280"/>
    <lineage>
        <taxon>Bacteria</taxon>
        <taxon>Pseudomonadati</taxon>
        <taxon>Bacteroidota</taxon>
        <taxon>Bacteroidia</taxon>
        <taxon>Bacteroidales</taxon>
        <taxon>Bacteroidaceae</taxon>
        <taxon>Bacteroides</taxon>
    </lineage>
</organism>
<accession>A0A016A5Z3</accession>